<evidence type="ECO:0000313" key="2">
    <source>
        <dbReference type="Proteomes" id="UP000243096"/>
    </source>
</evidence>
<evidence type="ECO:0000313" key="1">
    <source>
        <dbReference type="EMBL" id="PPB82946.1"/>
    </source>
</evidence>
<dbReference type="Proteomes" id="UP000243096">
    <property type="component" value="Unassembled WGS sequence"/>
</dbReference>
<dbReference type="EMBL" id="PRDW01000011">
    <property type="protein sequence ID" value="PPB82946.1"/>
    <property type="molecule type" value="Genomic_DNA"/>
</dbReference>
<dbReference type="AlphaFoldDB" id="A0A2P5K8A2"/>
<reference evidence="1 2" key="1">
    <citation type="submission" date="2018-01" db="EMBL/GenBank/DDBJ databases">
        <title>Genomic Encyclopedia of Type Strains, Phase III (KMG-III): the genomes of soil and plant-associated and newly described type strains.</title>
        <authorList>
            <person name="Whitman W."/>
        </authorList>
    </citation>
    <scope>NUCLEOTIDE SEQUENCE [LARGE SCALE GENOMIC DNA]</scope>
    <source>
        <strain evidence="1 2">HKI456</strain>
    </source>
</reference>
<keyword evidence="2" id="KW-1185">Reference proteome</keyword>
<accession>A0A2P5K8A2</accession>
<sequence length="52" mass="5620">MERLAYGAVSRELNGAEETCLLGEAAMQIKRVGLKKQMYDEAGSLALANDGF</sequence>
<name>A0A2P5K8A2_9BURK</name>
<comment type="caution">
    <text evidence="1">The sequence shown here is derived from an EMBL/GenBank/DDBJ whole genome shotgun (WGS) entry which is preliminary data.</text>
</comment>
<organism evidence="1 2">
    <name type="scientific">Mycetohabitans endofungorum</name>
    <dbReference type="NCBI Taxonomy" id="417203"/>
    <lineage>
        <taxon>Bacteria</taxon>
        <taxon>Pseudomonadati</taxon>
        <taxon>Pseudomonadota</taxon>
        <taxon>Betaproteobacteria</taxon>
        <taxon>Burkholderiales</taxon>
        <taxon>Burkholderiaceae</taxon>
        <taxon>Mycetohabitans</taxon>
    </lineage>
</organism>
<protein>
    <submittedName>
        <fullName evidence="1">Uncharacterized protein</fullName>
    </submittedName>
</protein>
<proteinExistence type="predicted"/>
<gene>
    <name evidence="1" type="ORF">B0O95_1114</name>
</gene>